<sequence>MSPWLKTGRAGPISETGKSKGAFSYFFPAGNGRINSLTMHAPPARGCGASTAPECFSESGGRLESMVRTRSRRTHDANEYGRRWSWRASSPCRPRDGASSGNRLTSSCCVLLRRIVCGEWLLGFNHGPVGEDDLDVRLMRNRHDQAADRPCLRNEDDSRTAWSGRHQAERASQISAVIFDGSANPAHRHGPDIHRCCRFRDWVSREQGAPFRIGLFRGEKLDKSALNDGSVHADKRPDCFAIRPKCNGDHRPHLPGAGKQATGLAEIERERLERLCLIFGTGKQENNAVCRNADCISVVILDPHAAQMEPRAFRIYGERREGEGARLDQNWGHVRTFGFWRTGDRLRLPDDVGDRRRWLCSARWFGKLRRSPNPF</sequence>
<keyword evidence="3" id="KW-1185">Reference proteome</keyword>
<evidence type="ECO:0000313" key="3">
    <source>
        <dbReference type="Proteomes" id="UP000006375"/>
    </source>
</evidence>
<gene>
    <name evidence="2" type="ordered locus">GOX2321</name>
</gene>
<feature type="compositionally biased region" description="Basic and acidic residues" evidence="1">
    <location>
        <begin position="149"/>
        <end position="159"/>
    </location>
</feature>
<accession>Q5FNJ4</accession>
<proteinExistence type="predicted"/>
<dbReference type="KEGG" id="gox:GOX2321"/>
<name>Q5FNJ4_GLUOX</name>
<reference evidence="2 3" key="1">
    <citation type="journal article" date="2005" name="Nat. Biotechnol.">
        <title>Complete genome sequence of the acetic acid bacterium Gluconobacter oxydans.</title>
        <authorList>
            <person name="Prust C."/>
            <person name="Hoffmeister M."/>
            <person name="Liesegang H."/>
            <person name="Wiezer A."/>
            <person name="Fricke W.F."/>
            <person name="Ehrenreich A."/>
            <person name="Gottschalk G."/>
            <person name="Deppenmeier U."/>
        </authorList>
    </citation>
    <scope>NUCLEOTIDE SEQUENCE [LARGE SCALE GENOMIC DNA]</scope>
    <source>
        <strain evidence="2 3">621H</strain>
    </source>
</reference>
<evidence type="ECO:0000313" key="2">
    <source>
        <dbReference type="EMBL" id="AAW62053.1"/>
    </source>
</evidence>
<dbReference type="HOGENOM" id="CLU_737249_0_0_5"/>
<dbReference type="AlphaFoldDB" id="Q5FNJ4"/>
<dbReference type="EMBL" id="CP000009">
    <property type="protein sequence ID" value="AAW62053.1"/>
    <property type="molecule type" value="Genomic_DNA"/>
</dbReference>
<feature type="region of interest" description="Disordered" evidence="1">
    <location>
        <begin position="149"/>
        <end position="168"/>
    </location>
</feature>
<organism evidence="2 3">
    <name type="scientific">Gluconobacter oxydans (strain 621H)</name>
    <name type="common">Gluconobacter suboxydans</name>
    <dbReference type="NCBI Taxonomy" id="290633"/>
    <lineage>
        <taxon>Bacteria</taxon>
        <taxon>Pseudomonadati</taxon>
        <taxon>Pseudomonadota</taxon>
        <taxon>Alphaproteobacteria</taxon>
        <taxon>Acetobacterales</taxon>
        <taxon>Acetobacteraceae</taxon>
        <taxon>Gluconobacter</taxon>
    </lineage>
</organism>
<dbReference type="Proteomes" id="UP000006375">
    <property type="component" value="Chromosome"/>
</dbReference>
<evidence type="ECO:0000256" key="1">
    <source>
        <dbReference type="SAM" id="MobiDB-lite"/>
    </source>
</evidence>
<protein>
    <submittedName>
        <fullName evidence="2">Putative phage protein</fullName>
    </submittedName>
</protein>